<keyword evidence="8" id="KW-1185">Reference proteome</keyword>
<dbReference type="EMBL" id="JAKIKU010000005">
    <property type="protein sequence ID" value="MCL1045872.1"/>
    <property type="molecule type" value="Genomic_DNA"/>
</dbReference>
<dbReference type="PANTHER" id="PTHR30204:SF0">
    <property type="entry name" value="REDOX-SENSITIVE TRANSCRIPTIONAL ACTIVATOR SOXR"/>
    <property type="match status" value="1"/>
</dbReference>
<sequence>MLRRSMLNEADLTVGQVAKRCGIKVSSLHFYETKGLISSLRNQGNQRRYRRDVIRRISVIKAAQKMGISLQEIKHALSHLPNNRTPNKEDWAKLSQAWHDKLTQRIHYLTELRDSLNGCIGCGCLSMTSCPIYNPEDALGIDGVGSVILDKALIQD</sequence>
<gene>
    <name evidence="7" type="primary">soxR</name>
    <name evidence="7" type="ORF">L2737_11105</name>
</gene>
<dbReference type="Gene3D" id="1.10.1660.10">
    <property type="match status" value="1"/>
</dbReference>
<organism evidence="7 8">
    <name type="scientific">Shewanella electrodiphila</name>
    <dbReference type="NCBI Taxonomy" id="934143"/>
    <lineage>
        <taxon>Bacteria</taxon>
        <taxon>Pseudomonadati</taxon>
        <taxon>Pseudomonadota</taxon>
        <taxon>Gammaproteobacteria</taxon>
        <taxon>Alteromonadales</taxon>
        <taxon>Shewanellaceae</taxon>
        <taxon>Shewanella</taxon>
    </lineage>
</organism>
<feature type="domain" description="HTH merR-type" evidence="6">
    <location>
        <begin position="11"/>
        <end position="79"/>
    </location>
</feature>
<evidence type="ECO:0000313" key="7">
    <source>
        <dbReference type="EMBL" id="MCL1045872.1"/>
    </source>
</evidence>
<dbReference type="InterPro" id="IPR010211">
    <property type="entry name" value="Redox-sen_tscrpt-act_SoxR"/>
</dbReference>
<dbReference type="Proteomes" id="UP001202134">
    <property type="component" value="Unassembled WGS sequence"/>
</dbReference>
<evidence type="ECO:0000256" key="5">
    <source>
        <dbReference type="ARBA" id="ARBA00023125"/>
    </source>
</evidence>
<name>A0ABT0KPU6_9GAMM</name>
<dbReference type="InterPro" id="IPR009061">
    <property type="entry name" value="DNA-bd_dom_put_sf"/>
</dbReference>
<keyword evidence="5" id="KW-0238">DNA-binding</keyword>
<keyword evidence="3" id="KW-0408">Iron</keyword>
<reference evidence="7 8" key="1">
    <citation type="submission" date="2022-01" db="EMBL/GenBank/DDBJ databases">
        <title>Whole genome-based taxonomy of the Shewanellaceae.</title>
        <authorList>
            <person name="Martin-Rodriguez A.J."/>
        </authorList>
    </citation>
    <scope>NUCLEOTIDE SEQUENCE [LARGE SCALE GENOMIC DNA]</scope>
    <source>
        <strain evidence="7 8">DSM 24955</strain>
    </source>
</reference>
<proteinExistence type="predicted"/>
<comment type="caution">
    <text evidence="7">The sequence shown here is derived from an EMBL/GenBank/DDBJ whole genome shotgun (WGS) entry which is preliminary data.</text>
</comment>
<dbReference type="SMART" id="SM00422">
    <property type="entry name" value="HTH_MERR"/>
    <property type="match status" value="1"/>
</dbReference>
<keyword evidence="4" id="KW-0411">Iron-sulfur</keyword>
<dbReference type="PROSITE" id="PS00552">
    <property type="entry name" value="HTH_MERR_1"/>
    <property type="match status" value="1"/>
</dbReference>
<dbReference type="PANTHER" id="PTHR30204">
    <property type="entry name" value="REDOX-CYCLING DRUG-SENSING TRANSCRIPTIONAL ACTIVATOR SOXR"/>
    <property type="match status" value="1"/>
</dbReference>
<evidence type="ECO:0000256" key="4">
    <source>
        <dbReference type="ARBA" id="ARBA00023014"/>
    </source>
</evidence>
<dbReference type="Pfam" id="PF13411">
    <property type="entry name" value="MerR_1"/>
    <property type="match status" value="1"/>
</dbReference>
<dbReference type="PRINTS" id="PR00040">
    <property type="entry name" value="HTHMERR"/>
</dbReference>
<protein>
    <recommendedName>
        <fullName evidence="1">Redox-sensitive transcriptional activator SoxR</fullName>
    </recommendedName>
</protein>
<evidence type="ECO:0000256" key="3">
    <source>
        <dbReference type="ARBA" id="ARBA00023004"/>
    </source>
</evidence>
<dbReference type="InterPro" id="IPR000551">
    <property type="entry name" value="MerR-type_HTH_dom"/>
</dbReference>
<evidence type="ECO:0000256" key="2">
    <source>
        <dbReference type="ARBA" id="ARBA00022714"/>
    </source>
</evidence>
<evidence type="ECO:0000313" key="8">
    <source>
        <dbReference type="Proteomes" id="UP001202134"/>
    </source>
</evidence>
<evidence type="ECO:0000256" key="1">
    <source>
        <dbReference type="ARBA" id="ARBA00014474"/>
    </source>
</evidence>
<evidence type="ECO:0000259" key="6">
    <source>
        <dbReference type="PROSITE" id="PS50937"/>
    </source>
</evidence>
<dbReference type="CDD" id="cd01110">
    <property type="entry name" value="HTH_SoxR"/>
    <property type="match status" value="1"/>
</dbReference>
<dbReference type="NCBIfam" id="TIGR01950">
    <property type="entry name" value="SoxR"/>
    <property type="match status" value="1"/>
</dbReference>
<dbReference type="InterPro" id="IPR047057">
    <property type="entry name" value="MerR_fam"/>
</dbReference>
<dbReference type="PROSITE" id="PS50937">
    <property type="entry name" value="HTH_MERR_2"/>
    <property type="match status" value="1"/>
</dbReference>
<keyword evidence="2" id="KW-0001">2Fe-2S</keyword>
<accession>A0ABT0KPU6</accession>
<keyword evidence="2" id="KW-0479">Metal-binding</keyword>
<dbReference type="SUPFAM" id="SSF46955">
    <property type="entry name" value="Putative DNA-binding domain"/>
    <property type="match status" value="1"/>
</dbReference>